<evidence type="ECO:0000256" key="3">
    <source>
        <dbReference type="ARBA" id="ARBA00023004"/>
    </source>
</evidence>
<keyword evidence="1" id="KW-0004">4Fe-4S</keyword>
<gene>
    <name evidence="6" type="primary">hgcB</name>
    <name evidence="6" type="ORF">Q3M24_10635</name>
</gene>
<evidence type="ECO:0000313" key="6">
    <source>
        <dbReference type="EMBL" id="XCN75161.1"/>
    </source>
</evidence>
<dbReference type="InterPro" id="IPR017900">
    <property type="entry name" value="4Fe4S_Fe_S_CS"/>
</dbReference>
<evidence type="ECO:0000259" key="5">
    <source>
        <dbReference type="PROSITE" id="PS51379"/>
    </source>
</evidence>
<proteinExistence type="predicted"/>
<dbReference type="KEGG" id="eaj:Q3M24_10635"/>
<dbReference type="GO" id="GO:0051539">
    <property type="term" value="F:4 iron, 4 sulfur cluster binding"/>
    <property type="evidence" value="ECO:0007669"/>
    <property type="project" value="UniProtKB-KW"/>
</dbReference>
<reference evidence="6" key="2">
    <citation type="submission" date="2024-06" db="EMBL/GenBank/DDBJ databases">
        <authorList>
            <person name="Plum-Jensen L.E."/>
            <person name="Schramm A."/>
            <person name="Marshall I.P.G."/>
        </authorList>
    </citation>
    <scope>NUCLEOTIDE SEQUENCE</scope>
    <source>
        <strain evidence="6">Rat1</strain>
    </source>
</reference>
<dbReference type="SUPFAM" id="SSF54862">
    <property type="entry name" value="4Fe-4S ferredoxins"/>
    <property type="match status" value="1"/>
</dbReference>
<reference evidence="6" key="1">
    <citation type="journal article" date="2024" name="Syst. Appl. Microbiol.">
        <title>First single-strain enrichments of Electrothrix cable bacteria, description of E. aestuarii sp. nov. and E. rattekaaiensis sp. nov., and proposal of a cable bacteria taxonomy following the rules of the SeqCode.</title>
        <authorList>
            <person name="Plum-Jensen L.E."/>
            <person name="Schramm A."/>
            <person name="Marshall I.P.G."/>
        </authorList>
    </citation>
    <scope>NUCLEOTIDE SEQUENCE</scope>
    <source>
        <strain evidence="6">Rat1</strain>
    </source>
</reference>
<dbReference type="NCBIfam" id="NF040864">
    <property type="entry name" value="HgcB_ferredoxin"/>
    <property type="match status" value="1"/>
</dbReference>
<feature type="domain" description="4Fe-4S ferredoxin-type" evidence="5">
    <location>
        <begin position="11"/>
        <end position="40"/>
    </location>
</feature>
<organism evidence="6">
    <name type="scientific">Candidatus Electrothrix aestuarii</name>
    <dbReference type="NCBI Taxonomy" id="3062594"/>
    <lineage>
        <taxon>Bacteria</taxon>
        <taxon>Pseudomonadati</taxon>
        <taxon>Thermodesulfobacteriota</taxon>
        <taxon>Desulfobulbia</taxon>
        <taxon>Desulfobulbales</taxon>
        <taxon>Desulfobulbaceae</taxon>
        <taxon>Candidatus Electrothrix</taxon>
    </lineage>
</organism>
<evidence type="ECO:0000256" key="4">
    <source>
        <dbReference type="ARBA" id="ARBA00023014"/>
    </source>
</evidence>
<dbReference type="PANTHER" id="PTHR43687">
    <property type="entry name" value="ADENYLYLSULFATE REDUCTASE, BETA SUBUNIT"/>
    <property type="match status" value="1"/>
</dbReference>
<sequence>MNGFRYIENTTSLNLAEEKCIGCGRCQVVCPHRLFKLVEKKAVLHDANTCIECGACAKNCPVGALSVTPGVGCASLVIASWINKLLGREVITGCC</sequence>
<protein>
    <submittedName>
        <fullName evidence="6">Mercury methylation ferredoxin HgcB</fullName>
    </submittedName>
</protein>
<name>A0AAU8M0Y7_9BACT</name>
<keyword evidence="3" id="KW-0408">Iron</keyword>
<evidence type="ECO:0000256" key="1">
    <source>
        <dbReference type="ARBA" id="ARBA00022485"/>
    </source>
</evidence>
<dbReference type="Gene3D" id="3.30.70.20">
    <property type="match status" value="1"/>
</dbReference>
<dbReference type="InterPro" id="IPR017896">
    <property type="entry name" value="4Fe4S_Fe-S-bd"/>
</dbReference>
<dbReference type="InterPro" id="IPR050572">
    <property type="entry name" value="Fe-S_Ferredoxin"/>
</dbReference>
<dbReference type="Pfam" id="PF12838">
    <property type="entry name" value="Fer4_7"/>
    <property type="match status" value="1"/>
</dbReference>
<dbReference type="EMBL" id="CP159373">
    <property type="protein sequence ID" value="XCN75161.1"/>
    <property type="molecule type" value="Genomic_DNA"/>
</dbReference>
<keyword evidence="4" id="KW-0411">Iron-sulfur</keyword>
<dbReference type="GO" id="GO:0046872">
    <property type="term" value="F:metal ion binding"/>
    <property type="evidence" value="ECO:0007669"/>
    <property type="project" value="UniProtKB-KW"/>
</dbReference>
<evidence type="ECO:0000256" key="2">
    <source>
        <dbReference type="ARBA" id="ARBA00022723"/>
    </source>
</evidence>
<keyword evidence="2" id="KW-0479">Metal-binding</keyword>
<dbReference type="PROSITE" id="PS00198">
    <property type="entry name" value="4FE4S_FER_1"/>
    <property type="match status" value="1"/>
</dbReference>
<dbReference type="AlphaFoldDB" id="A0AAU8M0Y7"/>
<feature type="domain" description="4Fe-4S ferredoxin-type" evidence="5">
    <location>
        <begin position="41"/>
        <end position="70"/>
    </location>
</feature>
<accession>A0AAU8M0Y7</accession>
<dbReference type="PANTHER" id="PTHR43687:SF4">
    <property type="entry name" value="BLR5484 PROTEIN"/>
    <property type="match status" value="1"/>
</dbReference>
<dbReference type="PROSITE" id="PS51379">
    <property type="entry name" value="4FE4S_FER_2"/>
    <property type="match status" value="2"/>
</dbReference>